<sequence length="122" mass="12849">MQDPAKFGLQGLPIGRDEFFGSGDDKLFGSSSATASFDFINRQLVGSGTITITGGAGRFSGATGILNFSEIESLDQDPTAPLKGQAFLSGSFQTPQKTPEPRTNTTLFGICVIGTGWLLRRG</sequence>
<accession>A0ABS8I8Y7</accession>
<gene>
    <name evidence="1" type="ORF">LC586_14870</name>
</gene>
<protein>
    <recommendedName>
        <fullName evidence="3">PEP-CTERM sorting domain-containing protein</fullName>
    </recommendedName>
</protein>
<dbReference type="Proteomes" id="UP001199525">
    <property type="component" value="Unassembled WGS sequence"/>
</dbReference>
<evidence type="ECO:0008006" key="3">
    <source>
        <dbReference type="Google" id="ProtNLM"/>
    </source>
</evidence>
<organism evidence="1 2">
    <name type="scientific">Nostoc favosum CHAB5714</name>
    <dbReference type="NCBI Taxonomy" id="2780399"/>
    <lineage>
        <taxon>Bacteria</taxon>
        <taxon>Bacillati</taxon>
        <taxon>Cyanobacteriota</taxon>
        <taxon>Cyanophyceae</taxon>
        <taxon>Nostocales</taxon>
        <taxon>Nostocaceae</taxon>
        <taxon>Nostoc</taxon>
        <taxon>Nostoc favosum</taxon>
    </lineage>
</organism>
<dbReference type="EMBL" id="JAIVFQ010000018">
    <property type="protein sequence ID" value="MCC5600471.1"/>
    <property type="molecule type" value="Genomic_DNA"/>
</dbReference>
<reference evidence="1 2" key="1">
    <citation type="journal article" date="2021" name="Microorganisms">
        <title>Genome Evolution of Filamentous Cyanobacterium Nostoc Species: From Facultative Symbiosis to Free Living.</title>
        <authorList>
            <person name="Huo D."/>
            <person name="Li H."/>
            <person name="Cai F."/>
            <person name="Guo X."/>
            <person name="Qiao Z."/>
            <person name="Wang W."/>
            <person name="Yu G."/>
            <person name="Li R."/>
        </authorList>
    </citation>
    <scope>NUCLEOTIDE SEQUENCE [LARGE SCALE GENOMIC DNA]</scope>
    <source>
        <strain evidence="1 2">CHAB 5714</strain>
    </source>
</reference>
<dbReference type="RefSeq" id="WP_229485543.1">
    <property type="nucleotide sequence ID" value="NZ_JAIVFQ010000018.1"/>
</dbReference>
<evidence type="ECO:0000313" key="1">
    <source>
        <dbReference type="EMBL" id="MCC5600471.1"/>
    </source>
</evidence>
<comment type="caution">
    <text evidence="1">The sequence shown here is derived from an EMBL/GenBank/DDBJ whole genome shotgun (WGS) entry which is preliminary data.</text>
</comment>
<name>A0ABS8I8Y7_9NOSO</name>
<proteinExistence type="predicted"/>
<evidence type="ECO:0000313" key="2">
    <source>
        <dbReference type="Proteomes" id="UP001199525"/>
    </source>
</evidence>
<keyword evidence="2" id="KW-1185">Reference proteome</keyword>